<dbReference type="GO" id="GO:0006629">
    <property type="term" value="P:lipid metabolic process"/>
    <property type="evidence" value="ECO:0007669"/>
    <property type="project" value="InterPro"/>
</dbReference>
<dbReference type="RefSeq" id="WP_153724301.1">
    <property type="nucleotide sequence ID" value="NZ_CP045875.1"/>
</dbReference>
<dbReference type="EMBL" id="CP045875">
    <property type="protein sequence ID" value="QGG46790.1"/>
    <property type="molecule type" value="Genomic_DNA"/>
</dbReference>
<evidence type="ECO:0000313" key="2">
    <source>
        <dbReference type="EMBL" id="QGG46790.1"/>
    </source>
</evidence>
<protein>
    <submittedName>
        <fullName evidence="2">Glycerophosphoryl diester phosphodiesterase family protein</fullName>
    </submittedName>
</protein>
<accession>A0A5Q2N389</accession>
<dbReference type="Gene3D" id="3.20.20.190">
    <property type="entry name" value="Phosphatidylinositol (PI) phosphodiesterase"/>
    <property type="match status" value="1"/>
</dbReference>
<dbReference type="AlphaFoldDB" id="A0A5Q2N389"/>
<proteinExistence type="predicted"/>
<dbReference type="InterPro" id="IPR030395">
    <property type="entry name" value="GP_PDE_dom"/>
</dbReference>
<feature type="domain" description="GP-PDE" evidence="1">
    <location>
        <begin position="3"/>
        <end position="239"/>
    </location>
</feature>
<sequence>MLNACVAHRGWSGLAPENTLAAIKLAVEDGLIEMIEIDVQLSKDGIPVVIHDFTLDRTTNGTGHVKDTMLCELVTYDAGSWFAPAFAGEKIPTLEEVLCLVKGRKKLNIELKQVGELYPFMEMKVLQLIQEFDLQDEVVVTSFDQQCLQKVKATAPEIAVGLIVGRPPVTIEQLQALGAKFLAIDYSYITKSMVQEFFDQGIDIMAWTINDKESMKKIMNLHPFIRICTNHPEVWKCAIKEGGMEGGMGTFRLASQTQK</sequence>
<dbReference type="Proteomes" id="UP000366051">
    <property type="component" value="Chromosome"/>
</dbReference>
<dbReference type="KEGG" id="hcv:FTV88_0611"/>
<dbReference type="Pfam" id="PF03009">
    <property type="entry name" value="GDPD"/>
    <property type="match status" value="1"/>
</dbReference>
<evidence type="ECO:0000313" key="3">
    <source>
        <dbReference type="Proteomes" id="UP000366051"/>
    </source>
</evidence>
<organism evidence="2 3">
    <name type="scientific">Heliorestis convoluta</name>
    <dbReference type="NCBI Taxonomy" id="356322"/>
    <lineage>
        <taxon>Bacteria</taxon>
        <taxon>Bacillati</taxon>
        <taxon>Bacillota</taxon>
        <taxon>Clostridia</taxon>
        <taxon>Eubacteriales</taxon>
        <taxon>Heliobacteriaceae</taxon>
        <taxon>Heliorestis</taxon>
    </lineage>
</organism>
<dbReference type="PANTHER" id="PTHR46211">
    <property type="entry name" value="GLYCEROPHOSPHORYL DIESTER PHOSPHODIESTERASE"/>
    <property type="match status" value="1"/>
</dbReference>
<dbReference type="PROSITE" id="PS51704">
    <property type="entry name" value="GP_PDE"/>
    <property type="match status" value="1"/>
</dbReference>
<dbReference type="PANTHER" id="PTHR46211:SF1">
    <property type="entry name" value="GLYCEROPHOSPHODIESTER PHOSPHODIESTERASE, CYTOPLASMIC"/>
    <property type="match status" value="1"/>
</dbReference>
<keyword evidence="3" id="KW-1185">Reference proteome</keyword>
<gene>
    <name evidence="2" type="ORF">FTV88_0611</name>
</gene>
<dbReference type="OrthoDB" id="384721at2"/>
<evidence type="ECO:0000259" key="1">
    <source>
        <dbReference type="PROSITE" id="PS51704"/>
    </source>
</evidence>
<name>A0A5Q2N389_9FIRM</name>
<reference evidence="3" key="1">
    <citation type="submission" date="2019-11" db="EMBL/GenBank/DDBJ databases">
        <title>Genome sequence of Heliorestis convoluta strain HH, an alkaliphilic and minimalistic phototrophic bacterium from a soda lake in Egypt.</title>
        <authorList>
            <person name="Dewey E.D."/>
            <person name="Stokes L.M."/>
            <person name="Burchell B.M."/>
            <person name="Shaffer K.N."/>
            <person name="Huntington A.M."/>
            <person name="Baker J.M."/>
            <person name="Nadendla S."/>
            <person name="Giglio M.G."/>
            <person name="Touchman J.W."/>
            <person name="Blankenship R.E."/>
            <person name="Madigan M.T."/>
            <person name="Sattley W.M."/>
        </authorList>
    </citation>
    <scope>NUCLEOTIDE SEQUENCE [LARGE SCALE GENOMIC DNA]</scope>
    <source>
        <strain evidence="3">HH</strain>
    </source>
</reference>
<dbReference type="InterPro" id="IPR017946">
    <property type="entry name" value="PLC-like_Pdiesterase_TIM-brl"/>
</dbReference>
<dbReference type="GO" id="GO:0008081">
    <property type="term" value="F:phosphoric diester hydrolase activity"/>
    <property type="evidence" value="ECO:0007669"/>
    <property type="project" value="InterPro"/>
</dbReference>
<dbReference type="SUPFAM" id="SSF51695">
    <property type="entry name" value="PLC-like phosphodiesterases"/>
    <property type="match status" value="1"/>
</dbReference>